<dbReference type="EMBL" id="CP012154">
    <property type="protein sequence ID" value="AKS43073.1"/>
    <property type="molecule type" value="Genomic_DNA"/>
</dbReference>
<dbReference type="Proteomes" id="UP000066624">
    <property type="component" value="Chromosome"/>
</dbReference>
<dbReference type="OrthoDB" id="8563353at2"/>
<reference evidence="1 2" key="1">
    <citation type="submission" date="2015-07" db="EMBL/GenBank/DDBJ databases">
        <authorList>
            <person name="Noorani M."/>
        </authorList>
    </citation>
    <scope>NUCLEOTIDE SEQUENCE [LARGE SCALE GENOMIC DNA]</scope>
    <source>
        <strain evidence="1 2">KCTC 42284</strain>
    </source>
</reference>
<organism evidence="1 2">
    <name type="scientific">Wenzhouxiangella marina</name>
    <dbReference type="NCBI Taxonomy" id="1579979"/>
    <lineage>
        <taxon>Bacteria</taxon>
        <taxon>Pseudomonadati</taxon>
        <taxon>Pseudomonadota</taxon>
        <taxon>Gammaproteobacteria</taxon>
        <taxon>Chromatiales</taxon>
        <taxon>Wenzhouxiangellaceae</taxon>
        <taxon>Wenzhouxiangella</taxon>
    </lineage>
</organism>
<sequence>MKLIDRSAALSLMVATSLLFFSSLALAQQAEDFGRYEVHYSTLNTSLLTPEVARAYGLERSGNRAMVNITVLTKTDDGLGTPTPASVQVESMNLLGQARTIDMREIRDQDAIYYIGTFRISNEENINFNVTVQPEGEAVPRTFSFRQMFYVH</sequence>
<dbReference type="AlphaFoldDB" id="A0A0K0XZF6"/>
<dbReference type="RefSeq" id="WP_049726583.1">
    <property type="nucleotide sequence ID" value="NZ_CP012154.1"/>
</dbReference>
<dbReference type="InterPro" id="IPR025218">
    <property type="entry name" value="DUF4426"/>
</dbReference>
<evidence type="ECO:0000313" key="2">
    <source>
        <dbReference type="Proteomes" id="UP000066624"/>
    </source>
</evidence>
<dbReference type="Pfam" id="PF14467">
    <property type="entry name" value="DUF4426"/>
    <property type="match status" value="1"/>
</dbReference>
<keyword evidence="2" id="KW-1185">Reference proteome</keyword>
<proteinExistence type="predicted"/>
<gene>
    <name evidence="1" type="ORF">WM2015_2715</name>
</gene>
<dbReference type="STRING" id="1579979.WM2015_2715"/>
<dbReference type="KEGG" id="wma:WM2015_2715"/>
<accession>A0A0K0XZF6</accession>
<dbReference type="Gene3D" id="2.60.40.3340">
    <property type="entry name" value="Domain of unknown function DUF4426"/>
    <property type="match status" value="1"/>
</dbReference>
<protein>
    <submittedName>
        <fullName evidence="1">Uncharacterized protein</fullName>
    </submittedName>
</protein>
<evidence type="ECO:0000313" key="1">
    <source>
        <dbReference type="EMBL" id="AKS43073.1"/>
    </source>
</evidence>
<name>A0A0K0XZF6_9GAMM</name>